<evidence type="ECO:0000313" key="2">
    <source>
        <dbReference type="Proteomes" id="UP000184041"/>
    </source>
</evidence>
<evidence type="ECO:0000313" key="1">
    <source>
        <dbReference type="EMBL" id="SHG02541.1"/>
    </source>
</evidence>
<sequence>MQIPELPEKYKTLANERKTEYGINPKANSLLFAFDWLSTPEPERFWRYCHIASDVSDLPPLPEDRS</sequence>
<keyword evidence="2" id="KW-1185">Reference proteome</keyword>
<dbReference type="EMBL" id="FQUS01000017">
    <property type="protein sequence ID" value="SHG02541.1"/>
    <property type="molecule type" value="Genomic_DNA"/>
</dbReference>
<dbReference type="AlphaFoldDB" id="A0A1M5GGC1"/>
<accession>A0A1M5GGC1</accession>
<dbReference type="Proteomes" id="UP000184041">
    <property type="component" value="Unassembled WGS sequence"/>
</dbReference>
<protein>
    <submittedName>
        <fullName evidence="1">Uncharacterized protein</fullName>
    </submittedName>
</protein>
<organism evidence="1 2">
    <name type="scientific">Fodinibius roseus</name>
    <dbReference type="NCBI Taxonomy" id="1194090"/>
    <lineage>
        <taxon>Bacteria</taxon>
        <taxon>Pseudomonadati</taxon>
        <taxon>Balneolota</taxon>
        <taxon>Balneolia</taxon>
        <taxon>Balneolales</taxon>
        <taxon>Balneolaceae</taxon>
        <taxon>Fodinibius</taxon>
    </lineage>
</organism>
<reference evidence="1 2" key="1">
    <citation type="submission" date="2016-11" db="EMBL/GenBank/DDBJ databases">
        <authorList>
            <person name="Jaros S."/>
            <person name="Januszkiewicz K."/>
            <person name="Wedrychowicz H."/>
        </authorList>
    </citation>
    <scope>NUCLEOTIDE SEQUENCE [LARGE SCALE GENOMIC DNA]</scope>
    <source>
        <strain evidence="1 2">DSM 21986</strain>
    </source>
</reference>
<name>A0A1M5GGC1_9BACT</name>
<gene>
    <name evidence="1" type="ORF">SAMN05443144_11738</name>
</gene>
<dbReference type="STRING" id="1194090.SAMN05443144_11738"/>
<proteinExistence type="predicted"/>